<accession>A0A9P4H907</accession>
<organism evidence="1 2">
    <name type="scientific">Setomelanomma holmii</name>
    <dbReference type="NCBI Taxonomy" id="210430"/>
    <lineage>
        <taxon>Eukaryota</taxon>
        <taxon>Fungi</taxon>
        <taxon>Dikarya</taxon>
        <taxon>Ascomycota</taxon>
        <taxon>Pezizomycotina</taxon>
        <taxon>Dothideomycetes</taxon>
        <taxon>Pleosporomycetidae</taxon>
        <taxon>Pleosporales</taxon>
        <taxon>Pleosporineae</taxon>
        <taxon>Phaeosphaeriaceae</taxon>
        <taxon>Setomelanomma</taxon>
    </lineage>
</organism>
<gene>
    <name evidence="1" type="ORF">EK21DRAFT_90361</name>
</gene>
<evidence type="ECO:0000313" key="1">
    <source>
        <dbReference type="EMBL" id="KAF2028851.1"/>
    </source>
</evidence>
<dbReference type="EMBL" id="ML978208">
    <property type="protein sequence ID" value="KAF2028851.1"/>
    <property type="molecule type" value="Genomic_DNA"/>
</dbReference>
<reference evidence="1" key="1">
    <citation type="journal article" date="2020" name="Stud. Mycol.">
        <title>101 Dothideomycetes genomes: a test case for predicting lifestyles and emergence of pathogens.</title>
        <authorList>
            <person name="Haridas S."/>
            <person name="Albert R."/>
            <person name="Binder M."/>
            <person name="Bloem J."/>
            <person name="Labutti K."/>
            <person name="Salamov A."/>
            <person name="Andreopoulos B."/>
            <person name="Baker S."/>
            <person name="Barry K."/>
            <person name="Bills G."/>
            <person name="Bluhm B."/>
            <person name="Cannon C."/>
            <person name="Castanera R."/>
            <person name="Culley D."/>
            <person name="Daum C."/>
            <person name="Ezra D."/>
            <person name="Gonzalez J."/>
            <person name="Henrissat B."/>
            <person name="Kuo A."/>
            <person name="Liang C."/>
            <person name="Lipzen A."/>
            <person name="Lutzoni F."/>
            <person name="Magnuson J."/>
            <person name="Mondo S."/>
            <person name="Nolan M."/>
            <person name="Ohm R."/>
            <person name="Pangilinan J."/>
            <person name="Park H.-J."/>
            <person name="Ramirez L."/>
            <person name="Alfaro M."/>
            <person name="Sun H."/>
            <person name="Tritt A."/>
            <person name="Yoshinaga Y."/>
            <person name="Zwiers L.-H."/>
            <person name="Turgeon B."/>
            <person name="Goodwin S."/>
            <person name="Spatafora J."/>
            <person name="Crous P."/>
            <person name="Grigoriev I."/>
        </authorList>
    </citation>
    <scope>NUCLEOTIDE SEQUENCE</scope>
    <source>
        <strain evidence="1">CBS 110217</strain>
    </source>
</reference>
<proteinExistence type="predicted"/>
<sequence length="174" mass="19757">MAPKLLALPQELLEYIVLLLPNADISADSLIDMARQCRQRIVSGRTSNFQISTCRSTASHLPREQTRIRKICGLHRLPDYSFASWFASLDKDHDHTATSDSRLQRGPKCAERSTIFDECVASGPHREPRWRFARFGIVVLSKRVQSEIIIGSRSRQYISRIRTMGQASTAASWL</sequence>
<dbReference type="AlphaFoldDB" id="A0A9P4H907"/>
<name>A0A9P4H907_9PLEO</name>
<evidence type="ECO:0000313" key="2">
    <source>
        <dbReference type="Proteomes" id="UP000799777"/>
    </source>
</evidence>
<dbReference type="Proteomes" id="UP000799777">
    <property type="component" value="Unassembled WGS sequence"/>
</dbReference>
<comment type="caution">
    <text evidence="1">The sequence shown here is derived from an EMBL/GenBank/DDBJ whole genome shotgun (WGS) entry which is preliminary data.</text>
</comment>
<protein>
    <submittedName>
        <fullName evidence="1">Uncharacterized protein</fullName>
    </submittedName>
</protein>
<keyword evidence="2" id="KW-1185">Reference proteome</keyword>